<feature type="chain" id="PRO_5019407084" description="Peptidase M28 domain-containing protein" evidence="2">
    <location>
        <begin position="21"/>
        <end position="399"/>
    </location>
</feature>
<dbReference type="GO" id="GO:0008235">
    <property type="term" value="F:metalloexopeptidase activity"/>
    <property type="evidence" value="ECO:0007669"/>
    <property type="project" value="InterPro"/>
</dbReference>
<dbReference type="InterPro" id="IPR045175">
    <property type="entry name" value="M28_fam"/>
</dbReference>
<dbReference type="EMBL" id="QCYY01002526">
    <property type="protein sequence ID" value="ROT69712.1"/>
    <property type="molecule type" value="Genomic_DNA"/>
</dbReference>
<keyword evidence="4" id="KW-1185">Reference proteome</keyword>
<dbReference type="PANTHER" id="PTHR12147:SF26">
    <property type="entry name" value="PEPTIDASE M28 DOMAIN-CONTAINING PROTEIN"/>
    <property type="match status" value="1"/>
</dbReference>
<comment type="caution">
    <text evidence="3">The sequence shown here is derived from an EMBL/GenBank/DDBJ whole genome shotgun (WGS) entry which is preliminary data.</text>
</comment>
<reference evidence="3 4" key="2">
    <citation type="submission" date="2019-01" db="EMBL/GenBank/DDBJ databases">
        <title>The decoding of complex shrimp genome reveals the adaptation for benthos swimmer, frequently molting mechanism and breeding impact on genome.</title>
        <authorList>
            <person name="Sun Y."/>
            <person name="Gao Y."/>
            <person name="Yu Y."/>
        </authorList>
    </citation>
    <scope>NUCLEOTIDE SEQUENCE [LARGE SCALE GENOMIC DNA]</scope>
    <source>
        <tissue evidence="3">Muscle</tissue>
    </source>
</reference>
<organism evidence="3 4">
    <name type="scientific">Penaeus vannamei</name>
    <name type="common">Whiteleg shrimp</name>
    <name type="synonym">Litopenaeus vannamei</name>
    <dbReference type="NCBI Taxonomy" id="6689"/>
    <lineage>
        <taxon>Eukaryota</taxon>
        <taxon>Metazoa</taxon>
        <taxon>Ecdysozoa</taxon>
        <taxon>Arthropoda</taxon>
        <taxon>Crustacea</taxon>
        <taxon>Multicrustacea</taxon>
        <taxon>Malacostraca</taxon>
        <taxon>Eumalacostraca</taxon>
        <taxon>Eucarida</taxon>
        <taxon>Decapoda</taxon>
        <taxon>Dendrobranchiata</taxon>
        <taxon>Penaeoidea</taxon>
        <taxon>Penaeidae</taxon>
        <taxon>Penaeus</taxon>
    </lineage>
</organism>
<gene>
    <name evidence="3" type="ORF">C7M84_012066</name>
</gene>
<feature type="signal peptide" evidence="2">
    <location>
        <begin position="1"/>
        <end position="20"/>
    </location>
</feature>
<evidence type="ECO:0000313" key="4">
    <source>
        <dbReference type="Proteomes" id="UP000283509"/>
    </source>
</evidence>
<evidence type="ECO:0008006" key="5">
    <source>
        <dbReference type="Google" id="ProtNLM"/>
    </source>
</evidence>
<evidence type="ECO:0000256" key="1">
    <source>
        <dbReference type="ARBA" id="ARBA00005634"/>
    </source>
</evidence>
<dbReference type="AlphaFoldDB" id="A0A423SZU1"/>
<protein>
    <recommendedName>
        <fullName evidence="5">Peptidase M28 domain-containing protein</fullName>
    </recommendedName>
</protein>
<name>A0A423SZU1_PENVA</name>
<dbReference type="GO" id="GO:0006508">
    <property type="term" value="P:proteolysis"/>
    <property type="evidence" value="ECO:0007669"/>
    <property type="project" value="InterPro"/>
</dbReference>
<dbReference type="Proteomes" id="UP000283509">
    <property type="component" value="Unassembled WGS sequence"/>
</dbReference>
<sequence>MRRLVLGLLAFVLGASVVAADIKMDVDITEKLSHFSEFRFPGNNHEGSWLKARGYIENQFKFYGLTVEKQTFNATVSTIVDGEKTVEGVNIIGLAPAISNKPGAVVVVGANYDSNTRDDPGPLFNNGAGIAALLETARLFMHNVKWSGAFKQNFTTIFVAFDLNTKEHDSGTSKPGGWYFVNEWLWDYLNKTDTNFGGAFVVDSIMNFNQEPNSQDSSENFRMMFPETFNSMAKDNMRGNFIGVVTQPDDKSKQLKDQFVGNYRKDRRRRPFRLEDMTLPTKLHQNQIISELTTQETVEFWSFQVNGTAMPLPAVLISDTEKLRKMPESPCGSKVCPAKAWLTEEREEFLVATVKGLTGTLLRRQTTRLPDIVDNGSEAASLPSLFTTIFLLLIGRFYQ</sequence>
<dbReference type="PANTHER" id="PTHR12147">
    <property type="entry name" value="METALLOPEPTIDASE M28 FAMILY MEMBER"/>
    <property type="match status" value="1"/>
</dbReference>
<dbReference type="Gene3D" id="3.40.630.10">
    <property type="entry name" value="Zn peptidases"/>
    <property type="match status" value="1"/>
</dbReference>
<evidence type="ECO:0000313" key="3">
    <source>
        <dbReference type="EMBL" id="ROT69712.1"/>
    </source>
</evidence>
<keyword evidence="2" id="KW-0732">Signal</keyword>
<dbReference type="OrthoDB" id="6343855at2759"/>
<evidence type="ECO:0000256" key="2">
    <source>
        <dbReference type="SAM" id="SignalP"/>
    </source>
</evidence>
<reference evidence="3 4" key="1">
    <citation type="submission" date="2018-04" db="EMBL/GenBank/DDBJ databases">
        <authorList>
            <person name="Zhang X."/>
            <person name="Yuan J."/>
            <person name="Li F."/>
            <person name="Xiang J."/>
        </authorList>
    </citation>
    <scope>NUCLEOTIDE SEQUENCE [LARGE SCALE GENOMIC DNA]</scope>
    <source>
        <tissue evidence="3">Muscle</tissue>
    </source>
</reference>
<accession>A0A423SZU1</accession>
<proteinExistence type="inferred from homology"/>
<dbReference type="SUPFAM" id="SSF53187">
    <property type="entry name" value="Zn-dependent exopeptidases"/>
    <property type="match status" value="1"/>
</dbReference>
<comment type="similarity">
    <text evidence="1">Belongs to the peptidase M28 family. M28B subfamily.</text>
</comment>